<keyword evidence="2" id="KW-0812">Transmembrane</keyword>
<keyword evidence="2" id="KW-0472">Membrane</keyword>
<evidence type="ECO:0000256" key="1">
    <source>
        <dbReference type="SAM" id="MobiDB-lite"/>
    </source>
</evidence>
<sequence length="266" mass="29692">MEEPAWQEVLRIQLYAIAIAIWTAGRLGIHPLYLSLVYCAVAAIVTIAVALIKRELADKERTRGQTCKTRLKQLWSFVKRGFRDGEDQGSGNRQLTPENQLATSSDNEPPKPPSQSSQTAGARAAPQRGRSNENLNTGSEQSINASTGRGRERGATAADEDDEDIPLAKLLSHQIQSIKPRAIFRFPETRGFNFVLTYELKQGKVSAKVLFHYGNFLTMEMRGEPQVDLTDLHICRRHSLKEYPSFVDFPLEAAQPLVGPEHAPRI</sequence>
<dbReference type="EMBL" id="CABFNP030000792">
    <property type="protein sequence ID" value="CAI6087169.1"/>
    <property type="molecule type" value="Genomic_DNA"/>
</dbReference>
<feature type="transmembrane region" description="Helical" evidence="2">
    <location>
        <begin position="35"/>
        <end position="52"/>
    </location>
</feature>
<keyword evidence="4" id="KW-1185">Reference proteome</keyword>
<feature type="transmembrane region" description="Helical" evidence="2">
    <location>
        <begin position="12"/>
        <end position="29"/>
    </location>
</feature>
<keyword evidence="2" id="KW-1133">Transmembrane helix</keyword>
<evidence type="ECO:0000256" key="2">
    <source>
        <dbReference type="SAM" id="Phobius"/>
    </source>
</evidence>
<dbReference type="Proteomes" id="UP001160390">
    <property type="component" value="Unassembled WGS sequence"/>
</dbReference>
<comment type="caution">
    <text evidence="3">The sequence shown here is derived from an EMBL/GenBank/DDBJ whole genome shotgun (WGS) entry which is preliminary data.</text>
</comment>
<proteinExistence type="predicted"/>
<protein>
    <submittedName>
        <fullName evidence="3">Uncharacterized protein</fullName>
    </submittedName>
</protein>
<organism evidence="3 4">
    <name type="scientific">Clonostachys chloroleuca</name>
    <dbReference type="NCBI Taxonomy" id="1926264"/>
    <lineage>
        <taxon>Eukaryota</taxon>
        <taxon>Fungi</taxon>
        <taxon>Dikarya</taxon>
        <taxon>Ascomycota</taxon>
        <taxon>Pezizomycotina</taxon>
        <taxon>Sordariomycetes</taxon>
        <taxon>Hypocreomycetidae</taxon>
        <taxon>Hypocreales</taxon>
        <taxon>Bionectriaceae</taxon>
        <taxon>Clonostachys</taxon>
    </lineage>
</organism>
<evidence type="ECO:0000313" key="3">
    <source>
        <dbReference type="EMBL" id="CAI6087169.1"/>
    </source>
</evidence>
<feature type="compositionally biased region" description="Polar residues" evidence="1">
    <location>
        <begin position="132"/>
        <end position="147"/>
    </location>
</feature>
<feature type="compositionally biased region" description="Polar residues" evidence="1">
    <location>
        <begin position="89"/>
        <end position="107"/>
    </location>
</feature>
<name>A0AA35LZ20_9HYPO</name>
<reference evidence="3" key="1">
    <citation type="submission" date="2023-01" db="EMBL/GenBank/DDBJ databases">
        <authorList>
            <person name="Piombo E."/>
        </authorList>
    </citation>
    <scope>NUCLEOTIDE SEQUENCE</scope>
</reference>
<evidence type="ECO:0000313" key="4">
    <source>
        <dbReference type="Proteomes" id="UP001160390"/>
    </source>
</evidence>
<gene>
    <name evidence="3" type="ORF">CCHLO57077_00016680</name>
</gene>
<dbReference type="AlphaFoldDB" id="A0AA35LZ20"/>
<accession>A0AA35LZ20</accession>
<feature type="region of interest" description="Disordered" evidence="1">
    <location>
        <begin position="82"/>
        <end position="161"/>
    </location>
</feature>